<dbReference type="EMBL" id="CAXIXY010000004">
    <property type="protein sequence ID" value="CAL2084940.1"/>
    <property type="molecule type" value="Genomic_DNA"/>
</dbReference>
<protein>
    <submittedName>
        <fullName evidence="1">Uncharacterized protein</fullName>
    </submittedName>
</protein>
<reference evidence="1 2" key="1">
    <citation type="submission" date="2024-05" db="EMBL/GenBank/DDBJ databases">
        <authorList>
            <person name="Duchaud E."/>
        </authorList>
    </citation>
    <scope>NUCLEOTIDE SEQUENCE [LARGE SCALE GENOMIC DNA]</scope>
    <source>
        <strain evidence="1">Ena-SAMPLE-TAB-13-05-2024-13:56:06:370-140302</strain>
    </source>
</reference>
<organism evidence="1 2">
    <name type="scientific">Tenacibaculum platacis</name>
    <dbReference type="NCBI Taxonomy" id="3137852"/>
    <lineage>
        <taxon>Bacteria</taxon>
        <taxon>Pseudomonadati</taxon>
        <taxon>Bacteroidota</taxon>
        <taxon>Flavobacteriia</taxon>
        <taxon>Flavobacteriales</taxon>
        <taxon>Flavobacteriaceae</taxon>
        <taxon>Tenacibaculum</taxon>
    </lineage>
</organism>
<proteinExistence type="predicted"/>
<gene>
    <name evidence="1" type="ORF">T190607A01A_20389</name>
</gene>
<sequence>MKFGFEPWLKNSLKKCPFFGSFFLDKQKNEQKNYKESTNLYNLFIFISIHIIAKKKSIEN</sequence>
<comment type="caution">
    <text evidence="1">The sequence shown here is derived from an EMBL/GenBank/DDBJ whole genome shotgun (WGS) entry which is preliminary data.</text>
</comment>
<evidence type="ECO:0000313" key="1">
    <source>
        <dbReference type="EMBL" id="CAL2084940.1"/>
    </source>
</evidence>
<keyword evidence="2" id="KW-1185">Reference proteome</keyword>
<name>A0ABM9NZB6_9FLAO</name>
<evidence type="ECO:0000313" key="2">
    <source>
        <dbReference type="Proteomes" id="UP001497416"/>
    </source>
</evidence>
<dbReference type="Proteomes" id="UP001497416">
    <property type="component" value="Unassembled WGS sequence"/>
</dbReference>
<accession>A0ABM9NZB6</accession>